<organism evidence="1 2">
    <name type="scientific">Roseateles toxinivorans</name>
    <dbReference type="NCBI Taxonomy" id="270368"/>
    <lineage>
        <taxon>Bacteria</taxon>
        <taxon>Pseudomonadati</taxon>
        <taxon>Pseudomonadota</taxon>
        <taxon>Betaproteobacteria</taxon>
        <taxon>Burkholderiales</taxon>
        <taxon>Sphaerotilaceae</taxon>
        <taxon>Roseateles</taxon>
    </lineage>
</organism>
<name>A0A4R6QGA5_9BURK</name>
<dbReference type="OrthoDB" id="9148259at2"/>
<accession>A0A4R6QGA5</accession>
<evidence type="ECO:0000313" key="2">
    <source>
        <dbReference type="Proteomes" id="UP000295361"/>
    </source>
</evidence>
<dbReference type="EMBL" id="SNXS01000010">
    <property type="protein sequence ID" value="TDP61864.1"/>
    <property type="molecule type" value="Genomic_DNA"/>
</dbReference>
<gene>
    <name evidence="1" type="ORF">DES47_11076</name>
</gene>
<evidence type="ECO:0000313" key="1">
    <source>
        <dbReference type="EMBL" id="TDP61864.1"/>
    </source>
</evidence>
<dbReference type="AlphaFoldDB" id="A0A4R6QGA5"/>
<dbReference type="InParanoid" id="A0A4R6QGA5"/>
<comment type="caution">
    <text evidence="1">The sequence shown here is derived from an EMBL/GenBank/DDBJ whole genome shotgun (WGS) entry which is preliminary data.</text>
</comment>
<dbReference type="Proteomes" id="UP000295361">
    <property type="component" value="Unassembled WGS sequence"/>
</dbReference>
<reference evidence="1 2" key="1">
    <citation type="submission" date="2019-03" db="EMBL/GenBank/DDBJ databases">
        <title>Genomic Encyclopedia of Type Strains, Phase IV (KMG-IV): sequencing the most valuable type-strain genomes for metagenomic binning, comparative biology and taxonomic classification.</title>
        <authorList>
            <person name="Goeker M."/>
        </authorList>
    </citation>
    <scope>NUCLEOTIDE SEQUENCE [LARGE SCALE GENOMIC DNA]</scope>
    <source>
        <strain evidence="1 2">DSM 16998</strain>
    </source>
</reference>
<proteinExistence type="predicted"/>
<sequence>MIQVHLRRDALQIDALLLRGSLLSRLLAALLQAHGEGLATLRAPCSRVDLRERISGLAELHRTQLWRLLQRLEATPLAALIAAEARSSGPFWLDAQRLAQCEFLIDGRPVTPDGLAALLGQAREAAHRPAAPACLPLACVEGLARADFLLDRGELYPARLALQAAAAHLPTDDAMAAVTLGLRRARIARRLGDWAALQDELRELGASLRQARMPAQARAQLGLRLQVLGAWHCYGSLGQAGAALQRLEQLEQVGEQALAWDMGLRGEYLNLRGLVLRELAIAGQSRAQAGEALACLAEALRCASLAGLPDALQIAAANLANALAQLLEAGLAGGAGQDLRDALGWLLLSDAVCARWQLGASSLLNTVFLLRMALPLDFAEVAALAAAQGQALPGSSFADLAARRWAACRAVHSQIPAAQRCAFFLMWAQHAAREGDVFAALELCDRVRHLSRKLRDVAARQAYGREADALQARLNAERGQQA</sequence>
<protein>
    <submittedName>
        <fullName evidence="1">Uncharacterized protein</fullName>
    </submittedName>
</protein>
<dbReference type="RefSeq" id="WP_133703408.1">
    <property type="nucleotide sequence ID" value="NZ_SNXS01000010.1"/>
</dbReference>
<keyword evidence="2" id="KW-1185">Reference proteome</keyword>